<proteinExistence type="inferred from homology"/>
<dbReference type="InterPro" id="IPR029069">
    <property type="entry name" value="HotDog_dom_sf"/>
</dbReference>
<comment type="catalytic activity">
    <reaction evidence="7">
        <text>a medium-chain fatty acyl-CoA + H2O = a medium-chain fatty acid + CoA + H(+)</text>
        <dbReference type="Rhea" id="RHEA:68184"/>
        <dbReference type="ChEBI" id="CHEBI:15377"/>
        <dbReference type="ChEBI" id="CHEBI:15378"/>
        <dbReference type="ChEBI" id="CHEBI:57287"/>
        <dbReference type="ChEBI" id="CHEBI:59558"/>
        <dbReference type="ChEBI" id="CHEBI:90546"/>
    </reaction>
</comment>
<dbReference type="EMBL" id="JAUOEK010000169">
    <property type="protein sequence ID" value="MDO5971639.1"/>
    <property type="molecule type" value="Genomic_DNA"/>
</dbReference>
<dbReference type="Pfam" id="PF03061">
    <property type="entry name" value="4HBT"/>
    <property type="match status" value="1"/>
</dbReference>
<dbReference type="PANTHER" id="PTHR43240">
    <property type="entry name" value="1,4-DIHYDROXY-2-NAPHTHOYL-COA THIOESTERASE 1"/>
    <property type="match status" value="1"/>
</dbReference>
<evidence type="ECO:0000256" key="1">
    <source>
        <dbReference type="ARBA" id="ARBA00022801"/>
    </source>
</evidence>
<dbReference type="PANTHER" id="PTHR43240:SF20">
    <property type="entry name" value="MEDIUM_LONG-CHAIN ACYL-COA THIOESTERASE YIGI"/>
    <property type="match status" value="1"/>
</dbReference>
<dbReference type="Gene3D" id="3.10.129.10">
    <property type="entry name" value="Hotdog Thioesterase"/>
    <property type="match status" value="1"/>
</dbReference>
<dbReference type="EC" id="3.1.2.20" evidence="5"/>
<dbReference type="GO" id="GO:0016787">
    <property type="term" value="F:hydrolase activity"/>
    <property type="evidence" value="ECO:0007669"/>
    <property type="project" value="UniProtKB-KW"/>
</dbReference>
<feature type="domain" description="Thioesterase" evidence="8">
    <location>
        <begin position="44"/>
        <end position="117"/>
    </location>
</feature>
<evidence type="ECO:0000313" key="9">
    <source>
        <dbReference type="EMBL" id="MDO5971639.1"/>
    </source>
</evidence>
<comment type="similarity">
    <text evidence="4">Belongs to the YigI thioesterase family.</text>
</comment>
<accession>A0ABT8WEQ2</accession>
<evidence type="ECO:0000259" key="8">
    <source>
        <dbReference type="Pfam" id="PF03061"/>
    </source>
</evidence>
<dbReference type="Proteomes" id="UP001176883">
    <property type="component" value="Unassembled WGS sequence"/>
</dbReference>
<evidence type="ECO:0000256" key="3">
    <source>
        <dbReference type="ARBA" id="ARBA00036002"/>
    </source>
</evidence>
<keyword evidence="10" id="KW-1185">Reference proteome</keyword>
<name>A0ABT8WEQ2_9FLAO</name>
<comment type="caution">
    <text evidence="9">The sequence shown here is derived from an EMBL/GenBank/DDBJ whole genome shotgun (WGS) entry which is preliminary data.</text>
</comment>
<dbReference type="NCBIfam" id="TIGR00369">
    <property type="entry name" value="unchar_dom_1"/>
    <property type="match status" value="1"/>
</dbReference>
<keyword evidence="1 9" id="KW-0378">Hydrolase</keyword>
<evidence type="ECO:0000313" key="10">
    <source>
        <dbReference type="Proteomes" id="UP001176883"/>
    </source>
</evidence>
<keyword evidence="9" id="KW-0436">Ligase</keyword>
<dbReference type="SUPFAM" id="SSF54637">
    <property type="entry name" value="Thioesterase/thiol ester dehydrase-isomerase"/>
    <property type="match status" value="1"/>
</dbReference>
<dbReference type="RefSeq" id="WP_303279352.1">
    <property type="nucleotide sequence ID" value="NZ_JAUOEK010000169.1"/>
</dbReference>
<gene>
    <name evidence="9" type="ORF">Q4Q35_17690</name>
</gene>
<comment type="catalytic activity">
    <reaction evidence="3">
        <text>a long-chain fatty acyl-CoA + H2O = a long-chain fatty acid + CoA + H(+)</text>
        <dbReference type="Rhea" id="RHEA:67680"/>
        <dbReference type="ChEBI" id="CHEBI:15377"/>
        <dbReference type="ChEBI" id="CHEBI:15378"/>
        <dbReference type="ChEBI" id="CHEBI:57287"/>
        <dbReference type="ChEBI" id="CHEBI:57560"/>
        <dbReference type="ChEBI" id="CHEBI:83139"/>
    </reaction>
</comment>
<dbReference type="InterPro" id="IPR003736">
    <property type="entry name" value="PAAI_dom"/>
</dbReference>
<evidence type="ECO:0000256" key="5">
    <source>
        <dbReference type="ARBA" id="ARBA00038894"/>
    </source>
</evidence>
<evidence type="ECO:0000256" key="6">
    <source>
        <dbReference type="ARBA" id="ARBA00040062"/>
    </source>
</evidence>
<sequence length="138" mass="15025">MIEAIKQSYNKQGFMKTLGAELVSIKEGEVIITCHLNDTLTQQHGFFHAGVLTSIADVACGYAALSAMPKGSDVLTVEFKTNFIKAAKTDKIIAKGHVIKSGKTLTFCEGVVTNVEQNITYATMQATMICLRSNQQHK</sequence>
<reference evidence="9" key="1">
    <citation type="submission" date="2023-07" db="EMBL/GenBank/DDBJ databases">
        <title>Two novel species in the genus Flavivirga.</title>
        <authorList>
            <person name="Kwon K."/>
        </authorList>
    </citation>
    <scope>NUCLEOTIDE SEQUENCE</scope>
    <source>
        <strain evidence="9">KCTC 52353</strain>
    </source>
</reference>
<dbReference type="GO" id="GO:0016874">
    <property type="term" value="F:ligase activity"/>
    <property type="evidence" value="ECO:0007669"/>
    <property type="project" value="UniProtKB-KW"/>
</dbReference>
<comment type="catalytic activity">
    <reaction evidence="2">
        <text>a fatty acyl-CoA + H2O = a fatty acid + CoA + H(+)</text>
        <dbReference type="Rhea" id="RHEA:16781"/>
        <dbReference type="ChEBI" id="CHEBI:15377"/>
        <dbReference type="ChEBI" id="CHEBI:15378"/>
        <dbReference type="ChEBI" id="CHEBI:28868"/>
        <dbReference type="ChEBI" id="CHEBI:57287"/>
        <dbReference type="ChEBI" id="CHEBI:77636"/>
        <dbReference type="EC" id="3.1.2.20"/>
    </reaction>
</comment>
<evidence type="ECO:0000256" key="2">
    <source>
        <dbReference type="ARBA" id="ARBA00035880"/>
    </source>
</evidence>
<dbReference type="CDD" id="cd03443">
    <property type="entry name" value="PaaI_thioesterase"/>
    <property type="match status" value="1"/>
</dbReference>
<organism evidence="9 10">
    <name type="scientific">Flavivirga aquimarina</name>
    <dbReference type="NCBI Taxonomy" id="2027862"/>
    <lineage>
        <taxon>Bacteria</taxon>
        <taxon>Pseudomonadati</taxon>
        <taxon>Bacteroidota</taxon>
        <taxon>Flavobacteriia</taxon>
        <taxon>Flavobacteriales</taxon>
        <taxon>Flavobacteriaceae</taxon>
        <taxon>Flavivirga</taxon>
    </lineage>
</organism>
<protein>
    <recommendedName>
        <fullName evidence="6">Medium/long-chain acyl-CoA thioesterase YigI</fullName>
        <ecNumber evidence="5">3.1.2.20</ecNumber>
    </recommendedName>
</protein>
<dbReference type="InterPro" id="IPR006683">
    <property type="entry name" value="Thioestr_dom"/>
</dbReference>
<evidence type="ECO:0000256" key="4">
    <source>
        <dbReference type="ARBA" id="ARBA00038381"/>
    </source>
</evidence>
<evidence type="ECO:0000256" key="7">
    <source>
        <dbReference type="ARBA" id="ARBA00048062"/>
    </source>
</evidence>